<keyword evidence="4 7" id="KW-0812">Transmembrane</keyword>
<evidence type="ECO:0000256" key="1">
    <source>
        <dbReference type="ARBA" id="ARBA00004651"/>
    </source>
</evidence>
<sequence length="104" mass="11142">MSWIWLACAIVSEVAATLSLRGSDGFRKKRWIAPIMIFYAAGFTFLGLSLHAGMPVGVAYGIWTAIGIALIALLARAIWKDPLTKRMVLGIVLIIAGVALVDLG</sequence>
<name>A0A7K1LGT7_9MICC</name>
<organism evidence="9 10">
    <name type="scientific">Rothia koreensis</name>
    <dbReference type="NCBI Taxonomy" id="592378"/>
    <lineage>
        <taxon>Bacteria</taxon>
        <taxon>Bacillati</taxon>
        <taxon>Actinomycetota</taxon>
        <taxon>Actinomycetes</taxon>
        <taxon>Micrococcales</taxon>
        <taxon>Micrococcaceae</taxon>
        <taxon>Rothia</taxon>
    </lineage>
</organism>
<dbReference type="Proteomes" id="UP000462152">
    <property type="component" value="Unassembled WGS sequence"/>
</dbReference>
<proteinExistence type="inferred from homology"/>
<dbReference type="InterPro" id="IPR045324">
    <property type="entry name" value="Small_multidrug_res"/>
</dbReference>
<dbReference type="GO" id="GO:0031460">
    <property type="term" value="P:glycine betaine transport"/>
    <property type="evidence" value="ECO:0007669"/>
    <property type="project" value="TreeGrafter"/>
</dbReference>
<dbReference type="RefSeq" id="WP_129314443.1">
    <property type="nucleotide sequence ID" value="NZ_CP197643.1"/>
</dbReference>
<dbReference type="PANTHER" id="PTHR30561:SF1">
    <property type="entry name" value="MULTIDRUG TRANSPORTER EMRE"/>
    <property type="match status" value="1"/>
</dbReference>
<dbReference type="SUPFAM" id="SSF103481">
    <property type="entry name" value="Multidrug resistance efflux transporter EmrE"/>
    <property type="match status" value="1"/>
</dbReference>
<feature type="transmembrane region" description="Helical" evidence="8">
    <location>
        <begin position="85"/>
        <end position="103"/>
    </location>
</feature>
<comment type="subcellular location">
    <subcellularLocation>
        <location evidence="1 7">Cell membrane</location>
        <topology evidence="1 7">Multi-pass membrane protein</topology>
    </subcellularLocation>
</comment>
<evidence type="ECO:0000313" key="10">
    <source>
        <dbReference type="Proteomes" id="UP000462152"/>
    </source>
</evidence>
<keyword evidence="5 8" id="KW-1133">Transmembrane helix</keyword>
<evidence type="ECO:0000256" key="8">
    <source>
        <dbReference type="SAM" id="Phobius"/>
    </source>
</evidence>
<feature type="transmembrane region" description="Helical" evidence="8">
    <location>
        <begin position="57"/>
        <end position="79"/>
    </location>
</feature>
<comment type="caution">
    <text evidence="9">The sequence shown here is derived from an EMBL/GenBank/DDBJ whole genome shotgun (WGS) entry which is preliminary data.</text>
</comment>
<keyword evidence="2" id="KW-0813">Transport</keyword>
<accession>A0A7K1LGT7</accession>
<dbReference type="Pfam" id="PF00893">
    <property type="entry name" value="Multi_Drug_Res"/>
    <property type="match status" value="1"/>
</dbReference>
<keyword evidence="6 8" id="KW-0472">Membrane</keyword>
<dbReference type="GO" id="GO:0015297">
    <property type="term" value="F:antiporter activity"/>
    <property type="evidence" value="ECO:0007669"/>
    <property type="project" value="TreeGrafter"/>
</dbReference>
<evidence type="ECO:0000256" key="4">
    <source>
        <dbReference type="ARBA" id="ARBA00022692"/>
    </source>
</evidence>
<dbReference type="GO" id="GO:0005886">
    <property type="term" value="C:plasma membrane"/>
    <property type="evidence" value="ECO:0007669"/>
    <property type="project" value="UniProtKB-SubCell"/>
</dbReference>
<evidence type="ECO:0000256" key="3">
    <source>
        <dbReference type="ARBA" id="ARBA00022475"/>
    </source>
</evidence>
<dbReference type="Gene3D" id="1.10.3730.20">
    <property type="match status" value="1"/>
</dbReference>
<dbReference type="PANTHER" id="PTHR30561">
    <property type="entry name" value="SMR FAMILY PROTON-DEPENDENT DRUG EFFLUX TRANSPORTER SUGE"/>
    <property type="match status" value="1"/>
</dbReference>
<evidence type="ECO:0000256" key="5">
    <source>
        <dbReference type="ARBA" id="ARBA00022989"/>
    </source>
</evidence>
<evidence type="ECO:0000313" key="9">
    <source>
        <dbReference type="EMBL" id="MUN54401.1"/>
    </source>
</evidence>
<dbReference type="AlphaFoldDB" id="A0A7K1LGT7"/>
<dbReference type="GO" id="GO:0015199">
    <property type="term" value="F:amino-acid betaine transmembrane transporter activity"/>
    <property type="evidence" value="ECO:0007669"/>
    <property type="project" value="TreeGrafter"/>
</dbReference>
<dbReference type="GO" id="GO:0015220">
    <property type="term" value="F:choline transmembrane transporter activity"/>
    <property type="evidence" value="ECO:0007669"/>
    <property type="project" value="TreeGrafter"/>
</dbReference>
<dbReference type="OrthoDB" id="3175079at2"/>
<evidence type="ECO:0000256" key="7">
    <source>
        <dbReference type="RuleBase" id="RU003942"/>
    </source>
</evidence>
<comment type="similarity">
    <text evidence="7">Belongs to the drug/metabolite transporter (DMT) superfamily. Small multidrug resistance (SMR) (TC 2.A.7.1) family.</text>
</comment>
<dbReference type="InterPro" id="IPR037185">
    <property type="entry name" value="EmrE-like"/>
</dbReference>
<dbReference type="EMBL" id="WOGT01000001">
    <property type="protein sequence ID" value="MUN54401.1"/>
    <property type="molecule type" value="Genomic_DNA"/>
</dbReference>
<protein>
    <submittedName>
        <fullName evidence="9">QacE family quaternary ammonium compound efflux SMR transporter</fullName>
    </submittedName>
</protein>
<evidence type="ECO:0000256" key="2">
    <source>
        <dbReference type="ARBA" id="ARBA00022448"/>
    </source>
</evidence>
<feature type="transmembrane region" description="Helical" evidence="8">
    <location>
        <begin position="31"/>
        <end position="50"/>
    </location>
</feature>
<gene>
    <name evidence="9" type="ORF">GMA10_04100</name>
</gene>
<keyword evidence="3" id="KW-1003">Cell membrane</keyword>
<evidence type="ECO:0000256" key="6">
    <source>
        <dbReference type="ARBA" id="ARBA00023136"/>
    </source>
</evidence>
<reference evidence="9 10" key="1">
    <citation type="submission" date="2019-12" db="EMBL/GenBank/DDBJ databases">
        <authorList>
            <person name="Li J."/>
            <person name="Shi Y."/>
            <person name="Xu G."/>
            <person name="Xiao D."/>
            <person name="Ran X."/>
        </authorList>
    </citation>
    <scope>NUCLEOTIDE SEQUENCE [LARGE SCALE GENOMIC DNA]</scope>
    <source>
        <strain evidence="9 10">JCM 15915</strain>
    </source>
</reference>
<keyword evidence="10" id="KW-1185">Reference proteome</keyword>
<dbReference type="InterPro" id="IPR000390">
    <property type="entry name" value="Small_drug/metabolite_transptr"/>
</dbReference>